<reference evidence="1 2" key="1">
    <citation type="submission" date="2019-03" db="EMBL/GenBank/DDBJ databases">
        <title>The genome sequence of a newly discovered highly antifungal drug resistant Aspergillus species, Aspergillus tanneri NIH 1004.</title>
        <authorList>
            <person name="Mounaud S."/>
            <person name="Singh I."/>
            <person name="Joardar V."/>
            <person name="Pakala S."/>
            <person name="Pakala S."/>
            <person name="Venepally P."/>
            <person name="Hoover J."/>
            <person name="Nierman W."/>
            <person name="Chung J."/>
            <person name="Losada L."/>
        </authorList>
    </citation>
    <scope>NUCLEOTIDE SEQUENCE [LARGE SCALE GENOMIC DNA]</scope>
    <source>
        <strain evidence="1 2">NIH1004</strain>
    </source>
</reference>
<protein>
    <submittedName>
        <fullName evidence="1">Uncharacterized protein</fullName>
    </submittedName>
</protein>
<organism evidence="1 2">
    <name type="scientific">Aspergillus tanneri</name>
    <dbReference type="NCBI Taxonomy" id="1220188"/>
    <lineage>
        <taxon>Eukaryota</taxon>
        <taxon>Fungi</taxon>
        <taxon>Dikarya</taxon>
        <taxon>Ascomycota</taxon>
        <taxon>Pezizomycotina</taxon>
        <taxon>Eurotiomycetes</taxon>
        <taxon>Eurotiomycetidae</taxon>
        <taxon>Eurotiales</taxon>
        <taxon>Aspergillaceae</taxon>
        <taxon>Aspergillus</taxon>
        <taxon>Aspergillus subgen. Circumdati</taxon>
    </lineage>
</organism>
<evidence type="ECO:0000313" key="2">
    <source>
        <dbReference type="Proteomes" id="UP000308092"/>
    </source>
</evidence>
<comment type="caution">
    <text evidence="1">The sequence shown here is derived from an EMBL/GenBank/DDBJ whole genome shotgun (WGS) entry which is preliminary data.</text>
</comment>
<gene>
    <name evidence="1" type="ORF">EYZ11_001932</name>
</gene>
<name>A0A4S3JSS7_9EURO</name>
<sequence length="81" mass="9289">MQLWVGSATYRRMREQQRWHPVDPRKGLSCSFVFDKGFWNIHCLSSIVAGDNWIRVAADVKPILPPTKLGRLEAGTQDPDH</sequence>
<proteinExistence type="predicted"/>
<dbReference type="Proteomes" id="UP000308092">
    <property type="component" value="Unassembled WGS sequence"/>
</dbReference>
<evidence type="ECO:0000313" key="1">
    <source>
        <dbReference type="EMBL" id="THC98580.1"/>
    </source>
</evidence>
<dbReference type="AlphaFoldDB" id="A0A4S3JSS7"/>
<accession>A0A4S3JSS7</accession>
<dbReference type="EMBL" id="SOSA01000040">
    <property type="protein sequence ID" value="THC98580.1"/>
    <property type="molecule type" value="Genomic_DNA"/>
</dbReference>
<keyword evidence="2" id="KW-1185">Reference proteome</keyword>
<dbReference type="VEuPathDB" id="FungiDB:EYZ11_001932"/>